<dbReference type="SMART" id="SM00332">
    <property type="entry name" value="PP2Cc"/>
    <property type="match status" value="1"/>
</dbReference>
<keyword evidence="2" id="KW-0378">Hydrolase</keyword>
<dbReference type="InterPro" id="IPR001932">
    <property type="entry name" value="PPM-type_phosphatase-like_dom"/>
</dbReference>
<dbReference type="SMART" id="SM00331">
    <property type="entry name" value="PP2C_SIG"/>
    <property type="match status" value="1"/>
</dbReference>
<dbReference type="Proteomes" id="UP001597063">
    <property type="component" value="Unassembled WGS sequence"/>
</dbReference>
<dbReference type="SUPFAM" id="SSF81606">
    <property type="entry name" value="PP2C-like"/>
    <property type="match status" value="1"/>
</dbReference>
<dbReference type="Gene3D" id="3.60.40.10">
    <property type="entry name" value="PPM-type phosphatase domain"/>
    <property type="match status" value="1"/>
</dbReference>
<dbReference type="RefSeq" id="WP_131762570.1">
    <property type="nucleotide sequence ID" value="NZ_CAACUY010000236.1"/>
</dbReference>
<evidence type="ECO:0000313" key="2">
    <source>
        <dbReference type="EMBL" id="MFD0691724.1"/>
    </source>
</evidence>
<dbReference type="GO" id="GO:0004722">
    <property type="term" value="F:protein serine/threonine phosphatase activity"/>
    <property type="evidence" value="ECO:0007669"/>
    <property type="project" value="UniProtKB-EC"/>
</dbReference>
<keyword evidence="3" id="KW-1185">Reference proteome</keyword>
<organism evidence="2 3">
    <name type="scientific">Actinomadura fibrosa</name>
    <dbReference type="NCBI Taxonomy" id="111802"/>
    <lineage>
        <taxon>Bacteria</taxon>
        <taxon>Bacillati</taxon>
        <taxon>Actinomycetota</taxon>
        <taxon>Actinomycetes</taxon>
        <taxon>Streptosporangiales</taxon>
        <taxon>Thermomonosporaceae</taxon>
        <taxon>Actinomadura</taxon>
    </lineage>
</organism>
<sequence>MAETICVRCRGTVAPDGHCWDCGASQPSFRSHVELAAGAAAGVSDRGHRRAVNADAMALAVSGPWTIGVVCDGVSMSPRAERAAQVAADTALAVLTGRLAAGVLPETALDKAAVRAGAAVAALAASVHAAPACTYVAGITGPDGVWTSWVGDSRAYWLPDEGTAMALTEDDTGAHEALAAWLGADAGEPEPRGRSYRPSVPGRLLLCTDGLWRYLPGAASLRESLAGRAGEDPLDGARRLVRHALDAGGHDNVTAMLLAVR</sequence>
<dbReference type="EC" id="3.1.3.16" evidence="2"/>
<comment type="caution">
    <text evidence="2">The sequence shown here is derived from an EMBL/GenBank/DDBJ whole genome shotgun (WGS) entry which is preliminary data.</text>
</comment>
<proteinExistence type="predicted"/>
<evidence type="ECO:0000313" key="3">
    <source>
        <dbReference type="Proteomes" id="UP001597063"/>
    </source>
</evidence>
<dbReference type="PROSITE" id="PS51746">
    <property type="entry name" value="PPM_2"/>
    <property type="match status" value="1"/>
</dbReference>
<name>A0ABW2Y020_9ACTN</name>
<evidence type="ECO:0000259" key="1">
    <source>
        <dbReference type="PROSITE" id="PS51746"/>
    </source>
</evidence>
<accession>A0ABW2Y020</accession>
<feature type="domain" description="PPM-type phosphatase" evidence="1">
    <location>
        <begin position="39"/>
        <end position="260"/>
    </location>
</feature>
<protein>
    <submittedName>
        <fullName evidence="2">PP2C family protein-serine/threonine phosphatase</fullName>
        <ecNumber evidence="2">3.1.3.16</ecNumber>
    </submittedName>
</protein>
<reference evidence="3" key="1">
    <citation type="journal article" date="2019" name="Int. J. Syst. Evol. Microbiol.">
        <title>The Global Catalogue of Microorganisms (GCM) 10K type strain sequencing project: providing services to taxonomists for standard genome sequencing and annotation.</title>
        <authorList>
            <consortium name="The Broad Institute Genomics Platform"/>
            <consortium name="The Broad Institute Genome Sequencing Center for Infectious Disease"/>
            <person name="Wu L."/>
            <person name="Ma J."/>
        </authorList>
    </citation>
    <scope>NUCLEOTIDE SEQUENCE [LARGE SCALE GENOMIC DNA]</scope>
    <source>
        <strain evidence="3">JCM 9371</strain>
    </source>
</reference>
<dbReference type="InterPro" id="IPR036457">
    <property type="entry name" value="PPM-type-like_dom_sf"/>
</dbReference>
<dbReference type="EMBL" id="JBHTGP010000032">
    <property type="protein sequence ID" value="MFD0691724.1"/>
    <property type="molecule type" value="Genomic_DNA"/>
</dbReference>
<gene>
    <name evidence="2" type="ORF">ACFQZM_45045</name>
</gene>
<dbReference type="Pfam" id="PF13672">
    <property type="entry name" value="PP2C_2"/>
    <property type="match status" value="1"/>
</dbReference>